<sequence>MSIGRIVGSNPVHFLSLFIPDKMGHASRIMLPSGSESGYSIGDSPAPSPREGPNSSIAPGLVSFSSLELVWIASAPLSPRYSTLGIMTGLKETLAIDISNRIALTGPSIDTNTSFREPREE</sequence>
<accession>A0A146F8L7</accession>
<feature type="region of interest" description="Disordered" evidence="1">
    <location>
        <begin position="34"/>
        <end position="57"/>
    </location>
</feature>
<evidence type="ECO:0000313" key="2">
    <source>
        <dbReference type="EMBL" id="GAT22460.1"/>
    </source>
</evidence>
<name>A0A146F8L7_ASPKA</name>
<reference evidence="3" key="2">
    <citation type="submission" date="2016-02" db="EMBL/GenBank/DDBJ databases">
        <title>Genome sequencing of Aspergillus luchuensis NBRC 4314.</title>
        <authorList>
            <person name="Yamada O."/>
        </authorList>
    </citation>
    <scope>NUCLEOTIDE SEQUENCE [LARGE SCALE GENOMIC DNA]</scope>
    <source>
        <strain evidence="3">RIB 2604</strain>
    </source>
</reference>
<evidence type="ECO:0000313" key="3">
    <source>
        <dbReference type="Proteomes" id="UP000075230"/>
    </source>
</evidence>
<comment type="caution">
    <text evidence="2">The sequence shown here is derived from an EMBL/GenBank/DDBJ whole genome shotgun (WGS) entry which is preliminary data.</text>
</comment>
<protein>
    <submittedName>
        <fullName evidence="2">Sorbitol/xylitol dehydrogenase</fullName>
    </submittedName>
</protein>
<gene>
    <name evidence="2" type="ORF">RIB2604_01504940</name>
</gene>
<reference evidence="2 3" key="1">
    <citation type="journal article" date="2016" name="DNA Res.">
        <title>Genome sequence of Aspergillus luchuensis NBRC 4314.</title>
        <authorList>
            <person name="Yamada O."/>
            <person name="Machida M."/>
            <person name="Hosoyama A."/>
            <person name="Goto M."/>
            <person name="Takahashi T."/>
            <person name="Futagami T."/>
            <person name="Yamagata Y."/>
            <person name="Takeuchi M."/>
            <person name="Kobayashi T."/>
            <person name="Koike H."/>
            <person name="Abe K."/>
            <person name="Asai K."/>
            <person name="Arita M."/>
            <person name="Fujita N."/>
            <person name="Fukuda K."/>
            <person name="Higa K."/>
            <person name="Horikawa H."/>
            <person name="Ishikawa T."/>
            <person name="Jinno K."/>
            <person name="Kato Y."/>
            <person name="Kirimura K."/>
            <person name="Mizutani O."/>
            <person name="Nakasone K."/>
            <person name="Sano M."/>
            <person name="Shiraishi Y."/>
            <person name="Tsukahara M."/>
            <person name="Gomi K."/>
        </authorList>
    </citation>
    <scope>NUCLEOTIDE SEQUENCE [LARGE SCALE GENOMIC DNA]</scope>
    <source>
        <strain evidence="2 3">RIB 2604</strain>
    </source>
</reference>
<proteinExistence type="predicted"/>
<evidence type="ECO:0000256" key="1">
    <source>
        <dbReference type="SAM" id="MobiDB-lite"/>
    </source>
</evidence>
<dbReference type="AlphaFoldDB" id="A0A146F8L7"/>
<organism evidence="2 3">
    <name type="scientific">Aspergillus kawachii</name>
    <name type="common">White koji mold</name>
    <name type="synonym">Aspergillus awamori var. kawachi</name>
    <dbReference type="NCBI Taxonomy" id="1069201"/>
    <lineage>
        <taxon>Eukaryota</taxon>
        <taxon>Fungi</taxon>
        <taxon>Dikarya</taxon>
        <taxon>Ascomycota</taxon>
        <taxon>Pezizomycotina</taxon>
        <taxon>Eurotiomycetes</taxon>
        <taxon>Eurotiomycetidae</taxon>
        <taxon>Eurotiales</taxon>
        <taxon>Aspergillaceae</taxon>
        <taxon>Aspergillus</taxon>
        <taxon>Aspergillus subgen. Circumdati</taxon>
    </lineage>
</organism>
<dbReference type="Proteomes" id="UP000075230">
    <property type="component" value="Unassembled WGS sequence"/>
</dbReference>
<dbReference type="EMBL" id="BCWF01000015">
    <property type="protein sequence ID" value="GAT22460.1"/>
    <property type="molecule type" value="Genomic_DNA"/>
</dbReference>